<dbReference type="PANTHER" id="PTHR23158">
    <property type="entry name" value="MELANOMA INHIBITORY ACTIVITY-RELATED"/>
    <property type="match status" value="1"/>
</dbReference>
<feature type="region of interest" description="Disordered" evidence="9">
    <location>
        <begin position="449"/>
        <end position="516"/>
    </location>
</feature>
<feature type="compositionally biased region" description="Polar residues" evidence="9">
    <location>
        <begin position="488"/>
        <end position="502"/>
    </location>
</feature>
<dbReference type="GeneID" id="779734"/>
<evidence type="ECO:0000259" key="11">
    <source>
        <dbReference type="PROSITE" id="PS50002"/>
    </source>
</evidence>
<dbReference type="InterPro" id="IPR035555">
    <property type="entry name" value="MIA2_SH3"/>
</dbReference>
<feature type="compositionally biased region" description="Basic and acidic residues" evidence="9">
    <location>
        <begin position="1553"/>
        <end position="1562"/>
    </location>
</feature>
<dbReference type="InterPro" id="IPR036028">
    <property type="entry name" value="SH3-like_dom_sf"/>
</dbReference>
<keyword evidence="3 10" id="KW-0732">Signal</keyword>
<evidence type="ECO:0000256" key="4">
    <source>
        <dbReference type="ARBA" id="ARBA00022824"/>
    </source>
</evidence>
<keyword evidence="12" id="KW-1185">Reference proteome</keyword>
<gene>
    <name evidence="13 14" type="primary">mia2</name>
</gene>
<evidence type="ECO:0000256" key="2">
    <source>
        <dbReference type="ARBA" id="ARBA00022443"/>
    </source>
</evidence>
<reference evidence="13" key="1">
    <citation type="submission" date="2025-08" db="UniProtKB">
        <authorList>
            <consortium name="RefSeq"/>
        </authorList>
    </citation>
    <scope>IDENTIFICATION</scope>
    <source>
        <strain evidence="13">Nigerian</strain>
        <tissue evidence="13">Liver and blood</tissue>
    </source>
</reference>
<evidence type="ECO:0000256" key="7">
    <source>
        <dbReference type="PROSITE-ProRule" id="PRU00192"/>
    </source>
</evidence>
<dbReference type="InterPro" id="IPR001452">
    <property type="entry name" value="SH3_domain"/>
</dbReference>
<evidence type="ECO:0000256" key="8">
    <source>
        <dbReference type="SAM" id="Coils"/>
    </source>
</evidence>
<dbReference type="Pfam" id="PF07653">
    <property type="entry name" value="SH3_2"/>
    <property type="match status" value="1"/>
</dbReference>
<dbReference type="PANTHER" id="PTHR23158:SF38">
    <property type="entry name" value="MELANOMA INHIBITORY ACTIVITY PROTEIN 2"/>
    <property type="match status" value="1"/>
</dbReference>
<feature type="compositionally biased region" description="Basic and acidic residues" evidence="9">
    <location>
        <begin position="452"/>
        <end position="469"/>
    </location>
</feature>
<protein>
    <submittedName>
        <fullName evidence="13">Melanoma inhibitory activity protein 2 isoform X1</fullName>
    </submittedName>
</protein>
<evidence type="ECO:0000313" key="13">
    <source>
        <dbReference type="RefSeq" id="XP_012824053.2"/>
    </source>
</evidence>
<dbReference type="AGR" id="Xenbase:XB-GENE-993630"/>
<dbReference type="OMA" id="LHDHKKE"/>
<evidence type="ECO:0000313" key="12">
    <source>
        <dbReference type="Proteomes" id="UP000008143"/>
    </source>
</evidence>
<dbReference type="PROSITE" id="PS50002">
    <property type="entry name" value="SH3"/>
    <property type="match status" value="1"/>
</dbReference>
<proteinExistence type="predicted"/>
<dbReference type="RefSeq" id="XP_012824053.2">
    <property type="nucleotide sequence ID" value="XM_012968599.3"/>
</dbReference>
<dbReference type="GO" id="GO:0009306">
    <property type="term" value="P:protein secretion"/>
    <property type="evidence" value="ECO:0000318"/>
    <property type="project" value="GO_Central"/>
</dbReference>
<dbReference type="GO" id="GO:0005789">
    <property type="term" value="C:endoplasmic reticulum membrane"/>
    <property type="evidence" value="ECO:0000318"/>
    <property type="project" value="GO_Central"/>
</dbReference>
<keyword evidence="2 7" id="KW-0728">SH3 domain</keyword>
<dbReference type="GO" id="GO:0070971">
    <property type="term" value="C:endoplasmic reticulum exit site"/>
    <property type="evidence" value="ECO:0000318"/>
    <property type="project" value="GO_Central"/>
</dbReference>
<organism evidence="12 13">
    <name type="scientific">Xenopus tropicalis</name>
    <name type="common">Western clawed frog</name>
    <name type="synonym">Silurana tropicalis</name>
    <dbReference type="NCBI Taxonomy" id="8364"/>
    <lineage>
        <taxon>Eukaryota</taxon>
        <taxon>Metazoa</taxon>
        <taxon>Chordata</taxon>
        <taxon>Craniata</taxon>
        <taxon>Vertebrata</taxon>
        <taxon>Euteleostomi</taxon>
        <taxon>Amphibia</taxon>
        <taxon>Batrachia</taxon>
        <taxon>Anura</taxon>
        <taxon>Pipoidea</taxon>
        <taxon>Pipidae</taxon>
        <taxon>Xenopodinae</taxon>
        <taxon>Xenopus</taxon>
        <taxon>Silurana</taxon>
    </lineage>
</organism>
<feature type="region of interest" description="Disordered" evidence="9">
    <location>
        <begin position="1323"/>
        <end position="1447"/>
    </location>
</feature>
<dbReference type="SUPFAM" id="SSF50044">
    <property type="entry name" value="SH3-domain"/>
    <property type="match status" value="1"/>
</dbReference>
<dbReference type="GO" id="GO:0035459">
    <property type="term" value="P:vesicle cargo loading"/>
    <property type="evidence" value="ECO:0000318"/>
    <property type="project" value="GO_Central"/>
</dbReference>
<feature type="compositionally biased region" description="Pro residues" evidence="9">
    <location>
        <begin position="1370"/>
        <end position="1381"/>
    </location>
</feature>
<dbReference type="InterPro" id="IPR051500">
    <property type="entry name" value="cTAGE_MIA/OTOR"/>
</dbReference>
<keyword evidence="6" id="KW-0325">Glycoprotein</keyword>
<dbReference type="CTD" id="4253"/>
<sequence length="1562" mass="176931">MVEQWGHRIVVLGLLLSVPLQSQKILSDKKKCADPHCESLMFRAQAIQDYNGPDCRYLSFKVGAEIIVYYKLSGKREDLWQGSTGKEYGFFPMHTVTIEEIYVTEEVEVDAQEIDFVCLNGGEYVFENEDSVLLKPEESEYARDLESKVIKDNKFVGNTETNTETNIQTSENLEEIDKSKWSTSSIAGWFGIGESEDKQSTEINTEPVKEDTFHSRKIAISEEMEIKGTDEVELKKSGWLSSQFTNFLPFGKREVDAPVQKEKTDDVVSAHTSQSDEMKMNVKEIPTEASTSTEPQSKWFNFAIKDVFGVGSKDEVKIKDVHEHGDIILENEPSEISSDGEELTATNSEDREETFDETKSQEKGGSCDSQLLDDFSCVMSGGKGSQSIESVISENQNTLQSYKELHNEDISENSYTQSYAMPNWVNNKEDRTVEIHIEARETIYEGQSYNSKENKEMVQADSGKTENHDMANGQKNSSKLSLEPSLNILPNTDTNGINTLVQTTTGTTSGDRDEPKKTYTDEIENQFTAEINSTVSPKEENNKSQKSFIPQVDLLESQDKKDLDTLKNNIYSSNHIDEASPKENTVVDLPLDDKIEQMYAENTVNSTKTQEENIKINEFSADGTKEKHKILSTDNPIVSETFRTELSSDIGNPNTDCDISSNTKIHKTVAQDFLSKNELSEHSQELETAAERIPTFQPGYDTLKEELDLPQENTFHQGQKLNARMEKASESTTLSFKVNGFVFKITELTAFGEMAASEILEIYTNWICPAVSSIVRITKQVMSTLSDLLPDSDFYGCSWEVVAFTALFGFSTVLLFTCRTVRSIKSRCYAGREKKLSAKFSEAVNGKSEVLQKLSIIQKQYEEVQQSLEDSSHQRLLAEITEQKTLQETLQKSNCDLEEKILKLEQELEEEKALGLELETKISNVNEKIKTLEDDLKKGKSQKEEIHTTMKVFEINQGRLETSSQDAIEERSHLQESIKQLSKEAEGWEERFSELAENSKMLSSSVDAMHEDMNNKQIQIKSLIDNLLKMKDWGPEMDEVEEGEDLSIPNLTWDFENGESLADPQKRTIKKLIYAAMLNASLRSTESEKKQLYDNLSDEMKVKEQLLECINNLQNTKQSLISEKEQLEGDVENMKHKMSVMSEMYQENEKKLHRKLTVQEKERIQKEEKLSKVDEKIHLATGELLTVKTRVKELEDEIEKTVYSYQSQVTSYEKKSHDNWLTARAAERHLSEIKKETAHFRQKLIEAEYKVELLEKDPFALDVIHAIGRAYADVFINHQDSSPYGISPISRLPDSRAFLSPPTLLEGPLRLSPMLPGVDRGVRPPGYYPAHGGVKERGDINADRKADQQRTHSDAGSLSPPWERDHKASMPPPGLPYPELPFPSRRPERFYQYPVSSGRFSGPAELTRNQGISFTDLPDGQSANTIRNGSEDNDTLHGSSNQPLLKEGETADVPPMAYAVHPLPPMRVPLLPMDPRGPYFRRPFPMQPPPVDMYPPPEYPGIPPIHATMRSPLPPHHYPPFPMHGDQFFPPPHLRQPIRSEHLPDPPPVASETQEKPPEPTA</sequence>
<feature type="chain" id="PRO_5035196764" evidence="10">
    <location>
        <begin position="23"/>
        <end position="1562"/>
    </location>
</feature>
<feature type="region of interest" description="Disordered" evidence="9">
    <location>
        <begin position="324"/>
        <end position="367"/>
    </location>
</feature>
<feature type="compositionally biased region" description="Basic and acidic residues" evidence="9">
    <location>
        <begin position="261"/>
        <end position="286"/>
    </location>
</feature>
<evidence type="ECO:0000256" key="3">
    <source>
        <dbReference type="ARBA" id="ARBA00022729"/>
    </source>
</evidence>
<feature type="signal peptide" evidence="10">
    <location>
        <begin position="1"/>
        <end position="22"/>
    </location>
</feature>
<dbReference type="Gene3D" id="2.30.30.40">
    <property type="entry name" value="SH3 Domains"/>
    <property type="match status" value="1"/>
</dbReference>
<evidence type="ECO:0000256" key="10">
    <source>
        <dbReference type="SAM" id="SignalP"/>
    </source>
</evidence>
<name>A0A8J0SVV6_XENTR</name>
<dbReference type="Proteomes" id="UP000008143">
    <property type="component" value="Chromosome 8"/>
</dbReference>
<feature type="coiled-coil region" evidence="8">
    <location>
        <begin position="890"/>
        <end position="998"/>
    </location>
</feature>
<evidence type="ECO:0000256" key="9">
    <source>
        <dbReference type="SAM" id="MobiDB-lite"/>
    </source>
</evidence>
<feature type="region of interest" description="Disordered" evidence="9">
    <location>
        <begin position="1522"/>
        <end position="1562"/>
    </location>
</feature>
<accession>A0A8J0SVV6</accession>
<feature type="coiled-coil region" evidence="8">
    <location>
        <begin position="1093"/>
        <end position="1144"/>
    </location>
</feature>
<keyword evidence="4" id="KW-0256">Endoplasmic reticulum</keyword>
<dbReference type="CDD" id="cd11892">
    <property type="entry name" value="SH3_MIA2"/>
    <property type="match status" value="1"/>
</dbReference>
<evidence type="ECO:0000256" key="5">
    <source>
        <dbReference type="ARBA" id="ARBA00023054"/>
    </source>
</evidence>
<evidence type="ECO:0000256" key="6">
    <source>
        <dbReference type="ARBA" id="ARBA00023180"/>
    </source>
</evidence>
<dbReference type="Xenbase" id="XB-GENE-993630">
    <property type="gene designation" value="mia2"/>
</dbReference>
<dbReference type="GO" id="GO:0006888">
    <property type="term" value="P:endoplasmic reticulum to Golgi vesicle-mediated transport"/>
    <property type="evidence" value="ECO:0000318"/>
    <property type="project" value="GO_Central"/>
</dbReference>
<evidence type="ECO:0000313" key="14">
    <source>
        <dbReference type="Xenbase" id="XB-GENE-993630"/>
    </source>
</evidence>
<feature type="domain" description="SH3" evidence="11">
    <location>
        <begin position="39"/>
        <end position="101"/>
    </location>
</feature>
<dbReference type="KEGG" id="xtr:779734"/>
<dbReference type="OrthoDB" id="3548878at2759"/>
<feature type="compositionally biased region" description="Basic and acidic residues" evidence="9">
    <location>
        <begin position="1333"/>
        <end position="1353"/>
    </location>
</feature>
<comment type="subcellular location">
    <subcellularLocation>
        <location evidence="1">Endoplasmic reticulum membrane</location>
        <topology evidence="1">Single-pass membrane protein</topology>
    </subcellularLocation>
</comment>
<keyword evidence="5 8" id="KW-0175">Coiled coil</keyword>
<evidence type="ECO:0000256" key="1">
    <source>
        <dbReference type="ARBA" id="ARBA00004389"/>
    </source>
</evidence>
<feature type="region of interest" description="Disordered" evidence="9">
    <location>
        <begin position="261"/>
        <end position="294"/>
    </location>
</feature>